<name>A0A507CFL1_9FUNG</name>
<gene>
    <name evidence="1" type="ORF">SeLEV6574_g06941</name>
</gene>
<organism evidence="1 2">
    <name type="scientific">Synchytrium endobioticum</name>
    <dbReference type="NCBI Taxonomy" id="286115"/>
    <lineage>
        <taxon>Eukaryota</taxon>
        <taxon>Fungi</taxon>
        <taxon>Fungi incertae sedis</taxon>
        <taxon>Chytridiomycota</taxon>
        <taxon>Chytridiomycota incertae sedis</taxon>
        <taxon>Chytridiomycetes</taxon>
        <taxon>Synchytriales</taxon>
        <taxon>Synchytriaceae</taxon>
        <taxon>Synchytrium</taxon>
    </lineage>
</organism>
<reference evidence="1 2" key="1">
    <citation type="journal article" date="2019" name="Sci. Rep.">
        <title>Comparative genomics of chytrid fungi reveal insights into the obligate biotrophic and pathogenic lifestyle of Synchytrium endobioticum.</title>
        <authorList>
            <person name="van de Vossenberg B.T.L.H."/>
            <person name="Warris S."/>
            <person name="Nguyen H.D.T."/>
            <person name="van Gent-Pelzer M.P.E."/>
            <person name="Joly D.L."/>
            <person name="van de Geest H.C."/>
            <person name="Bonants P.J.M."/>
            <person name="Smith D.S."/>
            <person name="Levesque C.A."/>
            <person name="van der Lee T.A.J."/>
        </authorList>
    </citation>
    <scope>NUCLEOTIDE SEQUENCE [LARGE SCALE GENOMIC DNA]</scope>
    <source>
        <strain evidence="1 2">LEV6574</strain>
    </source>
</reference>
<accession>A0A507CFL1</accession>
<evidence type="ECO:0000313" key="1">
    <source>
        <dbReference type="EMBL" id="TPX39877.1"/>
    </source>
</evidence>
<dbReference type="VEuPathDB" id="FungiDB:SeMB42_g00156"/>
<sequence length="199" mass="22923">MSAITPSKLVTPGWPSEAQLHEFHELHFGASVKSQFQRALGGTHRPQRTRCNDHGANDNIPLCTRCKTHMSYSIWHQHQTHGWDEENVHAVSINDDTDRGDGAGIRIELTNEMIAIFKHSEEYKRQRVLERQLEEQEAEELASVQAAIASHRRMHQNISKPHHIVALENRLNDIYEADGHMKRKLWPVLPLRMFRSSSS</sequence>
<dbReference type="AlphaFoldDB" id="A0A507CFL1"/>
<protein>
    <submittedName>
        <fullName evidence="1">Uncharacterized protein</fullName>
    </submittedName>
</protein>
<evidence type="ECO:0000313" key="2">
    <source>
        <dbReference type="Proteomes" id="UP000320475"/>
    </source>
</evidence>
<proteinExistence type="predicted"/>
<dbReference type="Proteomes" id="UP000320475">
    <property type="component" value="Unassembled WGS sequence"/>
</dbReference>
<comment type="caution">
    <text evidence="1">The sequence shown here is derived from an EMBL/GenBank/DDBJ whole genome shotgun (WGS) entry which is preliminary data.</text>
</comment>
<dbReference type="EMBL" id="QEAM01000437">
    <property type="protein sequence ID" value="TPX39877.1"/>
    <property type="molecule type" value="Genomic_DNA"/>
</dbReference>